<dbReference type="EMBL" id="CP047045">
    <property type="protein sequence ID" value="QGZ95165.1"/>
    <property type="molecule type" value="Genomic_DNA"/>
</dbReference>
<dbReference type="InterPro" id="IPR011057">
    <property type="entry name" value="Mss4-like_sf"/>
</dbReference>
<evidence type="ECO:0000313" key="6">
    <source>
        <dbReference type="Proteomes" id="UP000431269"/>
    </source>
</evidence>
<dbReference type="PANTHER" id="PTHR28620">
    <property type="entry name" value="CENTROMERE PROTEIN V"/>
    <property type="match status" value="1"/>
</dbReference>
<proteinExistence type="inferred from homology"/>
<dbReference type="PANTHER" id="PTHR28620:SF1">
    <property type="entry name" value="CENP-V_GFA DOMAIN-CONTAINING PROTEIN"/>
    <property type="match status" value="1"/>
</dbReference>
<dbReference type="Pfam" id="PF04828">
    <property type="entry name" value="GFA"/>
    <property type="match status" value="1"/>
</dbReference>
<protein>
    <recommendedName>
        <fullName evidence="4">CENP-V/GFA domain-containing protein</fullName>
    </recommendedName>
</protein>
<feature type="domain" description="CENP-V/GFA" evidence="4">
    <location>
        <begin position="3"/>
        <end position="117"/>
    </location>
</feature>
<dbReference type="Gene3D" id="2.170.150.70">
    <property type="match status" value="1"/>
</dbReference>
<dbReference type="InterPro" id="IPR052355">
    <property type="entry name" value="CENP-V-like"/>
</dbReference>
<dbReference type="InterPro" id="IPR006913">
    <property type="entry name" value="CENP-V/GFA"/>
</dbReference>
<evidence type="ECO:0000256" key="3">
    <source>
        <dbReference type="ARBA" id="ARBA00022833"/>
    </source>
</evidence>
<sequence>MIYRGACHCGVVSATYETDQPVRLRADGCSFCSSRGAKSASDPEGILQLTATKPLTRYRFGHKTADYLICPACGTYVATHMESERGAIGVINVVGLQIGELKNLPVTLTSLEGESVEERLKRRASRWTPMTLAEPT</sequence>
<dbReference type="GO" id="GO:0046872">
    <property type="term" value="F:metal ion binding"/>
    <property type="evidence" value="ECO:0007669"/>
    <property type="project" value="UniProtKB-KW"/>
</dbReference>
<dbReference type="SUPFAM" id="SSF51316">
    <property type="entry name" value="Mss4-like"/>
    <property type="match status" value="1"/>
</dbReference>
<dbReference type="KEGG" id="tsv:DSM104635_02009"/>
<evidence type="ECO:0000313" key="5">
    <source>
        <dbReference type="EMBL" id="QGZ95165.1"/>
    </source>
</evidence>
<name>A0A6I6MJ04_9CAUL</name>
<comment type="similarity">
    <text evidence="1">Belongs to the Gfa family.</text>
</comment>
<dbReference type="Proteomes" id="UP000431269">
    <property type="component" value="Chromosome"/>
</dbReference>
<keyword evidence="3" id="KW-0862">Zinc</keyword>
<evidence type="ECO:0000256" key="1">
    <source>
        <dbReference type="ARBA" id="ARBA00005495"/>
    </source>
</evidence>
<evidence type="ECO:0000259" key="4">
    <source>
        <dbReference type="PROSITE" id="PS51891"/>
    </source>
</evidence>
<keyword evidence="6" id="KW-1185">Reference proteome</keyword>
<keyword evidence="2" id="KW-0479">Metal-binding</keyword>
<dbReference type="AlphaFoldDB" id="A0A6I6MJ04"/>
<accession>A0A6I6MJ04</accession>
<evidence type="ECO:0000256" key="2">
    <source>
        <dbReference type="ARBA" id="ARBA00022723"/>
    </source>
</evidence>
<organism evidence="5 6">
    <name type="scientific">Terricaulis silvestris</name>
    <dbReference type="NCBI Taxonomy" id="2686094"/>
    <lineage>
        <taxon>Bacteria</taxon>
        <taxon>Pseudomonadati</taxon>
        <taxon>Pseudomonadota</taxon>
        <taxon>Alphaproteobacteria</taxon>
        <taxon>Caulobacterales</taxon>
        <taxon>Caulobacteraceae</taxon>
        <taxon>Terricaulis</taxon>
    </lineage>
</organism>
<dbReference type="RefSeq" id="WP_158766050.1">
    <property type="nucleotide sequence ID" value="NZ_CP047045.1"/>
</dbReference>
<reference evidence="6" key="1">
    <citation type="submission" date="2019-12" db="EMBL/GenBank/DDBJ databases">
        <title>Complete genome of Terracaulis silvestris 0127_4.</title>
        <authorList>
            <person name="Vieira S."/>
            <person name="Riedel T."/>
            <person name="Sproer C."/>
            <person name="Pascual J."/>
            <person name="Boedeker C."/>
            <person name="Overmann J."/>
        </authorList>
    </citation>
    <scope>NUCLEOTIDE SEQUENCE [LARGE SCALE GENOMIC DNA]</scope>
    <source>
        <strain evidence="6">0127_4</strain>
    </source>
</reference>
<gene>
    <name evidence="5" type="ORF">DSM104635_02009</name>
</gene>
<dbReference type="PROSITE" id="PS51891">
    <property type="entry name" value="CENP_V_GFA"/>
    <property type="match status" value="1"/>
</dbReference>
<dbReference type="GO" id="GO:0016846">
    <property type="term" value="F:carbon-sulfur lyase activity"/>
    <property type="evidence" value="ECO:0007669"/>
    <property type="project" value="InterPro"/>
</dbReference>